<evidence type="ECO:0000313" key="2">
    <source>
        <dbReference type="Proteomes" id="UP001162131"/>
    </source>
</evidence>
<dbReference type="AlphaFoldDB" id="A0AAU9JTE6"/>
<evidence type="ECO:0000313" key="1">
    <source>
        <dbReference type="EMBL" id="CAG9330150.1"/>
    </source>
</evidence>
<keyword evidence="2" id="KW-1185">Reference proteome</keyword>
<proteinExistence type="predicted"/>
<dbReference type="Proteomes" id="UP001162131">
    <property type="component" value="Unassembled WGS sequence"/>
</dbReference>
<gene>
    <name evidence="1" type="ORF">BSTOLATCC_MIC50752</name>
</gene>
<dbReference type="EMBL" id="CAJZBQ010000051">
    <property type="protein sequence ID" value="CAG9330150.1"/>
    <property type="molecule type" value="Genomic_DNA"/>
</dbReference>
<protein>
    <submittedName>
        <fullName evidence="1">Uncharacterized protein</fullName>
    </submittedName>
</protein>
<accession>A0AAU9JTE6</accession>
<reference evidence="1" key="1">
    <citation type="submission" date="2021-09" db="EMBL/GenBank/DDBJ databases">
        <authorList>
            <consortium name="AG Swart"/>
            <person name="Singh M."/>
            <person name="Singh A."/>
            <person name="Seah K."/>
            <person name="Emmerich C."/>
        </authorList>
    </citation>
    <scope>NUCLEOTIDE SEQUENCE</scope>
    <source>
        <strain evidence="1">ATCC30299</strain>
    </source>
</reference>
<name>A0AAU9JTE6_9CILI</name>
<comment type="caution">
    <text evidence="1">The sequence shown here is derived from an EMBL/GenBank/DDBJ whole genome shotgun (WGS) entry which is preliminary data.</text>
</comment>
<sequence>MFLIFYKFKLELNMTSFKIPLENLAKNSYKYSYARSQSARCRSASLRNPILQSDEPDITPRSLRGKVPGYMDSSRWLNDRPKGKALAKPSTSSTYNILSSQDLATYKPTKRIFAQENRIPATERSCIRLRPPSPAKNPILQADKSFENIEKPSIKILDSRPSQITEYSNMRKSLTSSELGLKKNLFAQRNPSRIFDQEGVCDPFGSHRKMVDNSKQSSVSDLLSYKYALQYRENKVTGKI</sequence>
<organism evidence="1 2">
    <name type="scientific">Blepharisma stoltei</name>
    <dbReference type="NCBI Taxonomy" id="1481888"/>
    <lineage>
        <taxon>Eukaryota</taxon>
        <taxon>Sar</taxon>
        <taxon>Alveolata</taxon>
        <taxon>Ciliophora</taxon>
        <taxon>Postciliodesmatophora</taxon>
        <taxon>Heterotrichea</taxon>
        <taxon>Heterotrichida</taxon>
        <taxon>Blepharismidae</taxon>
        <taxon>Blepharisma</taxon>
    </lineage>
</organism>